<sequence>MAIDNITIFNLSGDVLYCGNDRKYFRCIDFYIKHLLTQYSPTVFVIDSVQYIRVIRNNLHFVSFDLINQPPSICISHIFSIITAITDFCNGLSETIIRNNLIRVSEVIEEMLDKTSIQPYQIVSPMSTDFSITQIFKTNTETRGVYVEHIETLDSNGTIKGIINVKSSECLPLTMYLKYPDDVEFQGNNPINGLINVPLTFGSVRVLTYKLKGDIVAPFDVKIKIEKGNTYIKFNSIIKQRVIGKCWLVFNKPKYIESVRVIDGEGQIEDNNQNKQKIKWNIIGNGIIKFNYKEGIQPLTSDFPFVCVEFEAEKTIVSGISIIKMKLERNDIPIYLKQATKQGSWTIKIL</sequence>
<dbReference type="Proteomes" id="UP000006769">
    <property type="component" value="Unassembled WGS sequence"/>
</dbReference>
<proteinExistence type="predicted"/>
<organism evidence="1 2">
    <name type="scientific">Entamoeba nuttalli (strain P19)</name>
    <name type="common">Amoeba</name>
    <dbReference type="NCBI Taxonomy" id="1076696"/>
    <lineage>
        <taxon>Eukaryota</taxon>
        <taxon>Amoebozoa</taxon>
        <taxon>Evosea</taxon>
        <taxon>Archamoebae</taxon>
        <taxon>Mastigamoebida</taxon>
        <taxon>Entamoebidae</taxon>
        <taxon>Entamoeba</taxon>
    </lineage>
</organism>
<dbReference type="EMBL" id="JH929511">
    <property type="protein sequence ID" value="EKE37668.1"/>
    <property type="molecule type" value="Genomic_DNA"/>
</dbReference>
<dbReference type="SUPFAM" id="SSF64356">
    <property type="entry name" value="SNARE-like"/>
    <property type="match status" value="1"/>
</dbReference>
<dbReference type="AlphaFoldDB" id="K2GRW4"/>
<evidence type="ECO:0000313" key="2">
    <source>
        <dbReference type="Proteomes" id="UP000006769"/>
    </source>
</evidence>
<dbReference type="OMA" id="NYSVAIC"/>
<dbReference type="VEuPathDB" id="AmoebaDB:ENU1_189770"/>
<dbReference type="OrthoDB" id="27586at2759"/>
<gene>
    <name evidence="1" type="ORF">ENU1_189770</name>
</gene>
<evidence type="ECO:0000313" key="1">
    <source>
        <dbReference type="EMBL" id="EKE37668.1"/>
    </source>
</evidence>
<dbReference type="InterPro" id="IPR011012">
    <property type="entry name" value="Longin-like_dom_sf"/>
</dbReference>
<evidence type="ECO:0008006" key="3">
    <source>
        <dbReference type="Google" id="ProtNLM"/>
    </source>
</evidence>
<dbReference type="RefSeq" id="XP_008859990.1">
    <property type="nucleotide sequence ID" value="XM_008861768.1"/>
</dbReference>
<dbReference type="GeneID" id="20076169"/>
<name>K2GRW4_ENTNP</name>
<reference evidence="1 2" key="1">
    <citation type="submission" date="2011-11" db="EMBL/GenBank/DDBJ databases">
        <authorList>
            <person name="Hannick L."/>
            <person name="Karamycheva S."/>
            <person name="Lorenzi H."/>
            <person name="Caler E."/>
        </authorList>
    </citation>
    <scope>NUCLEOTIDE SEQUENCE [LARGE SCALE GENOMIC DNA]</scope>
    <source>
        <strain evidence="1 2">P19</strain>
    </source>
</reference>
<dbReference type="Gene3D" id="3.30.450.60">
    <property type="match status" value="1"/>
</dbReference>
<accession>K2GRW4</accession>
<protein>
    <recommendedName>
        <fullName evidence="3">Mu subunit</fullName>
    </recommendedName>
</protein>